<dbReference type="AlphaFoldDB" id="A0A816PMP9"/>
<proteinExistence type="predicted"/>
<gene>
    <name evidence="2" type="ORF">OVN521_LOCUS34127</name>
    <name evidence="1" type="ORF">WKI299_LOCUS10014</name>
</gene>
<sequence length="37" mass="4271">TKNVSSDIWEKFGLPARRSSNNSNRFKVIPSYKNVTE</sequence>
<dbReference type="EMBL" id="CAJNRF010003400">
    <property type="protein sequence ID" value="CAF2050268.1"/>
    <property type="molecule type" value="Genomic_DNA"/>
</dbReference>
<keyword evidence="4" id="KW-1185">Reference proteome</keyword>
<evidence type="ECO:0000313" key="4">
    <source>
        <dbReference type="Proteomes" id="UP000663866"/>
    </source>
</evidence>
<feature type="non-terminal residue" evidence="1">
    <location>
        <position position="1"/>
    </location>
</feature>
<protein>
    <submittedName>
        <fullName evidence="1">Uncharacterized protein</fullName>
    </submittedName>
</protein>
<reference evidence="1" key="1">
    <citation type="submission" date="2021-02" db="EMBL/GenBank/DDBJ databases">
        <authorList>
            <person name="Nowell W R."/>
        </authorList>
    </citation>
    <scope>NUCLEOTIDE SEQUENCE</scope>
</reference>
<dbReference type="Proteomes" id="UP000663866">
    <property type="component" value="Unassembled WGS sequence"/>
</dbReference>
<evidence type="ECO:0000313" key="2">
    <source>
        <dbReference type="EMBL" id="CAF4388210.1"/>
    </source>
</evidence>
<dbReference type="Proteomes" id="UP000663856">
    <property type="component" value="Unassembled WGS sequence"/>
</dbReference>
<dbReference type="EMBL" id="CAJOBG010039611">
    <property type="protein sequence ID" value="CAF4388210.1"/>
    <property type="molecule type" value="Genomic_DNA"/>
</dbReference>
<comment type="caution">
    <text evidence="1">The sequence shown here is derived from an EMBL/GenBank/DDBJ whole genome shotgun (WGS) entry which is preliminary data.</text>
</comment>
<evidence type="ECO:0000313" key="3">
    <source>
        <dbReference type="Proteomes" id="UP000663856"/>
    </source>
</evidence>
<evidence type="ECO:0000313" key="1">
    <source>
        <dbReference type="EMBL" id="CAF2050268.1"/>
    </source>
</evidence>
<name>A0A816PMP9_9BILA</name>
<organism evidence="1 3">
    <name type="scientific">Rotaria magnacalcarata</name>
    <dbReference type="NCBI Taxonomy" id="392030"/>
    <lineage>
        <taxon>Eukaryota</taxon>
        <taxon>Metazoa</taxon>
        <taxon>Spiralia</taxon>
        <taxon>Gnathifera</taxon>
        <taxon>Rotifera</taxon>
        <taxon>Eurotatoria</taxon>
        <taxon>Bdelloidea</taxon>
        <taxon>Philodinida</taxon>
        <taxon>Philodinidae</taxon>
        <taxon>Rotaria</taxon>
    </lineage>
</organism>
<accession>A0A816PMP9</accession>